<evidence type="ECO:0000313" key="3">
    <source>
        <dbReference type="Proteomes" id="UP000224567"/>
    </source>
</evidence>
<proteinExistence type="predicted"/>
<gene>
    <name evidence="2" type="ORF">CQW23_14037</name>
</gene>
<dbReference type="EMBL" id="MLFT02000006">
    <property type="protein sequence ID" value="PHT44879.1"/>
    <property type="molecule type" value="Genomic_DNA"/>
</dbReference>
<organism evidence="2 3">
    <name type="scientific">Capsicum baccatum</name>
    <name type="common">Peruvian pepper</name>
    <dbReference type="NCBI Taxonomy" id="33114"/>
    <lineage>
        <taxon>Eukaryota</taxon>
        <taxon>Viridiplantae</taxon>
        <taxon>Streptophyta</taxon>
        <taxon>Embryophyta</taxon>
        <taxon>Tracheophyta</taxon>
        <taxon>Spermatophyta</taxon>
        <taxon>Magnoliopsida</taxon>
        <taxon>eudicotyledons</taxon>
        <taxon>Gunneridae</taxon>
        <taxon>Pentapetalae</taxon>
        <taxon>asterids</taxon>
        <taxon>lamiids</taxon>
        <taxon>Solanales</taxon>
        <taxon>Solanaceae</taxon>
        <taxon>Solanoideae</taxon>
        <taxon>Capsiceae</taxon>
        <taxon>Capsicum</taxon>
    </lineage>
</organism>
<feature type="compositionally biased region" description="Polar residues" evidence="1">
    <location>
        <begin position="20"/>
        <end position="34"/>
    </location>
</feature>
<feature type="region of interest" description="Disordered" evidence="1">
    <location>
        <begin position="1"/>
        <end position="34"/>
    </location>
</feature>
<name>A0A2G2WI85_CAPBA</name>
<evidence type="ECO:0000256" key="1">
    <source>
        <dbReference type="SAM" id="MobiDB-lite"/>
    </source>
</evidence>
<feature type="compositionally biased region" description="Acidic residues" evidence="1">
    <location>
        <begin position="1"/>
        <end position="10"/>
    </location>
</feature>
<dbReference type="AlphaFoldDB" id="A0A2G2WI85"/>
<evidence type="ECO:0000313" key="2">
    <source>
        <dbReference type="EMBL" id="PHT44879.1"/>
    </source>
</evidence>
<sequence length="77" mass="8731">MKNGELENDEFDKRLGEIPNVTSTNSYSEESSAVSYPKDFNLSSLNEALAWDGSKMTSVNEKYMNNERLGELKEFSN</sequence>
<reference evidence="2 3" key="1">
    <citation type="journal article" date="2017" name="Genome Biol.">
        <title>New reference genome sequences of hot pepper reveal the massive evolution of plant disease-resistance genes by retroduplication.</title>
        <authorList>
            <person name="Kim S."/>
            <person name="Park J."/>
            <person name="Yeom S.I."/>
            <person name="Kim Y.M."/>
            <person name="Seo E."/>
            <person name="Kim K.T."/>
            <person name="Kim M.S."/>
            <person name="Lee J.M."/>
            <person name="Cheong K."/>
            <person name="Shin H.S."/>
            <person name="Kim S.B."/>
            <person name="Han K."/>
            <person name="Lee J."/>
            <person name="Park M."/>
            <person name="Lee H.A."/>
            <person name="Lee H.Y."/>
            <person name="Lee Y."/>
            <person name="Oh S."/>
            <person name="Lee J.H."/>
            <person name="Choi E."/>
            <person name="Choi E."/>
            <person name="Lee S.E."/>
            <person name="Jeon J."/>
            <person name="Kim H."/>
            <person name="Choi G."/>
            <person name="Song H."/>
            <person name="Lee J."/>
            <person name="Lee S.C."/>
            <person name="Kwon J.K."/>
            <person name="Lee H.Y."/>
            <person name="Koo N."/>
            <person name="Hong Y."/>
            <person name="Kim R.W."/>
            <person name="Kang W.H."/>
            <person name="Huh J.H."/>
            <person name="Kang B.C."/>
            <person name="Yang T.J."/>
            <person name="Lee Y.H."/>
            <person name="Bennetzen J.L."/>
            <person name="Choi D."/>
        </authorList>
    </citation>
    <scope>NUCLEOTIDE SEQUENCE [LARGE SCALE GENOMIC DNA]</scope>
    <source>
        <strain evidence="3">cv. PBC81</strain>
    </source>
</reference>
<protein>
    <submittedName>
        <fullName evidence="2">Uncharacterized protein</fullName>
    </submittedName>
</protein>
<keyword evidence="3" id="KW-1185">Reference proteome</keyword>
<reference evidence="3" key="2">
    <citation type="journal article" date="2017" name="J. Anim. Genet.">
        <title>Multiple reference genome sequences of hot pepper reveal the massive evolution of plant disease resistance genes by retroduplication.</title>
        <authorList>
            <person name="Kim S."/>
            <person name="Park J."/>
            <person name="Yeom S.-I."/>
            <person name="Kim Y.-M."/>
            <person name="Seo E."/>
            <person name="Kim K.-T."/>
            <person name="Kim M.-S."/>
            <person name="Lee J.M."/>
            <person name="Cheong K."/>
            <person name="Shin H.-S."/>
            <person name="Kim S.-B."/>
            <person name="Han K."/>
            <person name="Lee J."/>
            <person name="Park M."/>
            <person name="Lee H.-A."/>
            <person name="Lee H.-Y."/>
            <person name="Lee Y."/>
            <person name="Oh S."/>
            <person name="Lee J.H."/>
            <person name="Choi E."/>
            <person name="Choi E."/>
            <person name="Lee S.E."/>
            <person name="Jeon J."/>
            <person name="Kim H."/>
            <person name="Choi G."/>
            <person name="Song H."/>
            <person name="Lee J."/>
            <person name="Lee S.-C."/>
            <person name="Kwon J.-K."/>
            <person name="Lee H.-Y."/>
            <person name="Koo N."/>
            <person name="Hong Y."/>
            <person name="Kim R.W."/>
            <person name="Kang W.-H."/>
            <person name="Huh J.H."/>
            <person name="Kang B.-C."/>
            <person name="Yang T.-J."/>
            <person name="Lee Y.-H."/>
            <person name="Bennetzen J.L."/>
            <person name="Choi D."/>
        </authorList>
    </citation>
    <scope>NUCLEOTIDE SEQUENCE [LARGE SCALE GENOMIC DNA]</scope>
    <source>
        <strain evidence="3">cv. PBC81</strain>
    </source>
</reference>
<accession>A0A2G2WI85</accession>
<dbReference type="STRING" id="33114.A0A2G2WI85"/>
<dbReference type="Proteomes" id="UP000224567">
    <property type="component" value="Unassembled WGS sequence"/>
</dbReference>
<comment type="caution">
    <text evidence="2">The sequence shown here is derived from an EMBL/GenBank/DDBJ whole genome shotgun (WGS) entry which is preliminary data.</text>
</comment>